<accession>A0ABN9TLL1</accession>
<name>A0ABN9TLL1_9DINO</name>
<sequence length="225" mass="22872">MGAGASPFGVVAHSAEEAGVPGDRAHRGEASSQAADESCRWKRPCGLAEALGAEVAPKQVVVPPAAPAFDAEARPLATAAAAVRAAVACRAAEAAEAQHSATLRRGPGKLAPLGEPVLAPGVVSTVILVVLFEPHLAMAFGVLMVVSSEAGSRHVLRQGLVVMLAVGTDDIVVEAAQAVNERDGNVMCDGVDGHACDAEGFLREALVDQLPAVSVHMAVVAKRTE</sequence>
<organism evidence="2 3">
    <name type="scientific">Prorocentrum cordatum</name>
    <dbReference type="NCBI Taxonomy" id="2364126"/>
    <lineage>
        <taxon>Eukaryota</taxon>
        <taxon>Sar</taxon>
        <taxon>Alveolata</taxon>
        <taxon>Dinophyceae</taxon>
        <taxon>Prorocentrales</taxon>
        <taxon>Prorocentraceae</taxon>
        <taxon>Prorocentrum</taxon>
    </lineage>
</organism>
<proteinExistence type="predicted"/>
<keyword evidence="3" id="KW-1185">Reference proteome</keyword>
<evidence type="ECO:0000313" key="2">
    <source>
        <dbReference type="EMBL" id="CAK0846883.1"/>
    </source>
</evidence>
<comment type="caution">
    <text evidence="2">The sequence shown here is derived from an EMBL/GenBank/DDBJ whole genome shotgun (WGS) entry which is preliminary data.</text>
</comment>
<reference evidence="2" key="1">
    <citation type="submission" date="2023-10" db="EMBL/GenBank/DDBJ databases">
        <authorList>
            <person name="Chen Y."/>
            <person name="Shah S."/>
            <person name="Dougan E. K."/>
            <person name="Thang M."/>
            <person name="Chan C."/>
        </authorList>
    </citation>
    <scope>NUCLEOTIDE SEQUENCE [LARGE SCALE GENOMIC DNA]</scope>
</reference>
<feature type="region of interest" description="Disordered" evidence="1">
    <location>
        <begin position="16"/>
        <end position="36"/>
    </location>
</feature>
<evidence type="ECO:0000313" key="3">
    <source>
        <dbReference type="Proteomes" id="UP001189429"/>
    </source>
</evidence>
<dbReference type="Proteomes" id="UP001189429">
    <property type="component" value="Unassembled WGS sequence"/>
</dbReference>
<evidence type="ECO:0000256" key="1">
    <source>
        <dbReference type="SAM" id="MobiDB-lite"/>
    </source>
</evidence>
<gene>
    <name evidence="2" type="ORF">PCOR1329_LOCUS40259</name>
</gene>
<evidence type="ECO:0008006" key="4">
    <source>
        <dbReference type="Google" id="ProtNLM"/>
    </source>
</evidence>
<protein>
    <recommendedName>
        <fullName evidence="4">H(+)-exporting diphosphatase</fullName>
    </recommendedName>
</protein>
<dbReference type="EMBL" id="CAUYUJ010014853">
    <property type="protein sequence ID" value="CAK0846883.1"/>
    <property type="molecule type" value="Genomic_DNA"/>
</dbReference>